<dbReference type="InterPro" id="IPR001394">
    <property type="entry name" value="Peptidase_C19_UCH"/>
</dbReference>
<evidence type="ECO:0000256" key="7">
    <source>
        <dbReference type="SAM" id="MobiDB-lite"/>
    </source>
</evidence>
<dbReference type="FunCoup" id="E3LGW1">
    <property type="interactions" value="1846"/>
</dbReference>
<proteinExistence type="predicted"/>
<evidence type="ECO:0000313" key="10">
    <source>
        <dbReference type="Proteomes" id="UP000008281"/>
    </source>
</evidence>
<evidence type="ECO:0000256" key="1">
    <source>
        <dbReference type="ARBA" id="ARBA00000707"/>
    </source>
</evidence>
<dbReference type="OMA" id="HKYELHA"/>
<dbReference type="GO" id="GO:0004843">
    <property type="term" value="F:cysteine-type deubiquitinase activity"/>
    <property type="evidence" value="ECO:0007669"/>
    <property type="project" value="UniProtKB-EC"/>
</dbReference>
<dbReference type="eggNOG" id="KOG1863">
    <property type="taxonomic scope" value="Eukaryota"/>
</dbReference>
<keyword evidence="5" id="KW-0378">Hydrolase</keyword>
<accession>E3LGW1</accession>
<dbReference type="EMBL" id="DS268408">
    <property type="protein sequence ID" value="EFO86295.1"/>
    <property type="molecule type" value="Genomic_DNA"/>
</dbReference>
<organism evidence="10">
    <name type="scientific">Caenorhabditis remanei</name>
    <name type="common">Caenorhabditis vulgaris</name>
    <dbReference type="NCBI Taxonomy" id="31234"/>
    <lineage>
        <taxon>Eukaryota</taxon>
        <taxon>Metazoa</taxon>
        <taxon>Ecdysozoa</taxon>
        <taxon>Nematoda</taxon>
        <taxon>Chromadorea</taxon>
        <taxon>Rhabditida</taxon>
        <taxon>Rhabditina</taxon>
        <taxon>Rhabditomorpha</taxon>
        <taxon>Rhabditoidea</taxon>
        <taxon>Rhabditidae</taxon>
        <taxon>Peloderinae</taxon>
        <taxon>Caenorhabditis</taxon>
    </lineage>
</organism>
<dbReference type="InterPro" id="IPR018200">
    <property type="entry name" value="USP_CS"/>
</dbReference>
<evidence type="ECO:0000256" key="5">
    <source>
        <dbReference type="ARBA" id="ARBA00022801"/>
    </source>
</evidence>
<comment type="catalytic activity">
    <reaction evidence="1">
        <text>Thiol-dependent hydrolysis of ester, thioester, amide, peptide and isopeptide bonds formed by the C-terminal Gly of ubiquitin (a 76-residue protein attached to proteins as an intracellular targeting signal).</text>
        <dbReference type="EC" id="3.4.19.12"/>
    </reaction>
</comment>
<dbReference type="OrthoDB" id="2420415at2759"/>
<dbReference type="GO" id="GO:0070628">
    <property type="term" value="F:proteasome binding"/>
    <property type="evidence" value="ECO:0007669"/>
    <property type="project" value="TreeGrafter"/>
</dbReference>
<sequence length="1246" mass="141324">MDDEPGTSRDSNIDLVIAKVLEGIKETLPHVTDEFIMESIHKHGRTDTISATEHFMNKVFHDCFYSYTDEDQGKTFGPERMPEMASTSSEPMEVVPYDAKHPNVTNQYEEEQIKKAMLNSLNDGSIRLPVPPLSYSPNTNFCENEEEMIRDWNKTTGLLNQGNSCWFNSLTQMLYSIPKFRSILHHSPPITWHQLPIVNVKPKFVIHAELLLQFRALFAQMQFSEEKFIRAGEILRTVDKLYTSNGTNQSTIGTQQDASEMLILIMQWLGDSIDAAMYAHENPEYSNAVDDNLVISDSTDQPANSDVAGTAPPGYQEEAPVVSSTTKSSFEPPESRPNTPTEKEPIRDAQGARIPKSPRQSIPQLAPVEEAMDTSDVSRKSSSSQPPVLENQKDGEEEPLPVDLTVNEDTVSLVNNLKQSYKKIFEATLTTSTIHQDGSSYGQENKTVHCPASFTLQVEYGNLHDALEASTFSVRDDGVNIRNMYETLPAVFFCSLSRFQFDRTGEKVHNKFTFPRELFMDRYLKECLEISGVLRKELLEKRHELSLNRAKLQGVRSYPLGNGKTINLIDAFETVKNVTSNMRLSEPPSIEPSKREEGTNFLENTGKTFPYFTEENFPGLSSYIEKTNEAIMTLKKEESVLVKEMEALQEKISSIHDVDELKKHKYELHAMIIHDGEINRGHYWTYKLNKSIDGKEEWEKLNDRETTVVSYDQIEKEAYGTGSPHDPSAYLLLYVQSGADWLMAGDNETHSESLANLPSDLQSLVHQKSAEFKTRLENFRQRQIVRTDLPHITQMVDSPALPKSLKSFSWYRGLDDMYHDVNANPDESILRDRLDSYQVPVLGDNEILDMKNTTSFLWNKITFLDPSAFVSSEKLLEAHLLETIDGEHGGKEYIEKNLSCSINELKEDAENEIESVYNSFITNYIGTVAHLKKIYLSRFVVFVVAQLPRIHVPVIRYLLVRSMIHDKLGVLGKHAKKEIQGYMENSSDSGNTMYRIAEMLAHIFHTSLLSAAHCRISWESLEVFFVELNQSRERIETLYNAMIGAKNARILNMSLRRIADFLEQPSIYFITQQDIEDCTVLALLASFRMVVSILMNRACHLHDLHITLTHTGRTLLTENIVEEICIGLYTVHKWSKGLEGHDPANSNINMKELFVLLSNKLDFICASDAMEHDKEKLSVASKMQTALTDNLFHPLDTLTVGAECELDSGESEMTQINKSRISIGNTQSKINAQLADIVAVITSPYM</sequence>
<keyword evidence="3" id="KW-0645">Protease</keyword>
<feature type="compositionally biased region" description="Polar residues" evidence="7">
    <location>
        <begin position="295"/>
        <end position="304"/>
    </location>
</feature>
<evidence type="ECO:0000256" key="3">
    <source>
        <dbReference type="ARBA" id="ARBA00022670"/>
    </source>
</evidence>
<evidence type="ECO:0000256" key="4">
    <source>
        <dbReference type="ARBA" id="ARBA00022786"/>
    </source>
</evidence>
<dbReference type="EC" id="3.4.19.12" evidence="2"/>
<feature type="region of interest" description="Disordered" evidence="7">
    <location>
        <begin position="295"/>
        <end position="401"/>
    </location>
</feature>
<dbReference type="Gene3D" id="3.90.70.10">
    <property type="entry name" value="Cysteine proteinases"/>
    <property type="match status" value="1"/>
</dbReference>
<dbReference type="PROSITE" id="PS00973">
    <property type="entry name" value="USP_2"/>
    <property type="match status" value="1"/>
</dbReference>
<keyword evidence="4" id="KW-0833">Ubl conjugation pathway</keyword>
<reference evidence="9" key="1">
    <citation type="submission" date="2007-07" db="EMBL/GenBank/DDBJ databases">
        <title>PCAP assembly of the Caenorhabditis remanei genome.</title>
        <authorList>
            <consortium name="The Caenorhabditis remanei Sequencing Consortium"/>
            <person name="Wilson R.K."/>
        </authorList>
    </citation>
    <scope>NUCLEOTIDE SEQUENCE [LARGE SCALE GENOMIC DNA]</scope>
    <source>
        <strain evidence="9">PB4641</strain>
    </source>
</reference>
<dbReference type="PROSITE" id="PS50235">
    <property type="entry name" value="USP_3"/>
    <property type="match status" value="1"/>
</dbReference>
<dbReference type="GO" id="GO:0043161">
    <property type="term" value="P:proteasome-mediated ubiquitin-dependent protein catabolic process"/>
    <property type="evidence" value="ECO:0007669"/>
    <property type="project" value="InterPro"/>
</dbReference>
<dbReference type="CTD" id="9821743"/>
<feature type="domain" description="USP" evidence="8">
    <location>
        <begin position="156"/>
        <end position="737"/>
    </location>
</feature>
<dbReference type="GO" id="GO:0016579">
    <property type="term" value="P:protein deubiquitination"/>
    <property type="evidence" value="ECO:0007669"/>
    <property type="project" value="InterPro"/>
</dbReference>
<gene>
    <name evidence="9" type="ORF">CRE_01633</name>
</gene>
<dbReference type="Pfam" id="PF00443">
    <property type="entry name" value="UCH"/>
    <property type="match status" value="1"/>
</dbReference>
<dbReference type="AlphaFoldDB" id="E3LGW1"/>
<name>E3LGW1_CAERE</name>
<evidence type="ECO:0000313" key="9">
    <source>
        <dbReference type="EMBL" id="EFO86295.1"/>
    </source>
</evidence>
<dbReference type="HOGENOM" id="CLU_263514_0_0_1"/>
<dbReference type="Proteomes" id="UP000008281">
    <property type="component" value="Unassembled WGS sequence"/>
</dbReference>
<dbReference type="InterPro" id="IPR028889">
    <property type="entry name" value="USP"/>
</dbReference>
<dbReference type="MEROPS" id="C19.A34"/>
<keyword evidence="10" id="KW-1185">Reference proteome</keyword>
<dbReference type="KEGG" id="crq:GCK72_005109"/>
<keyword evidence="6" id="KW-0788">Thiol protease</keyword>
<dbReference type="InterPro" id="IPR044635">
    <property type="entry name" value="UBP14-like"/>
</dbReference>
<protein>
    <recommendedName>
        <fullName evidence="2">ubiquitinyl hydrolase 1</fullName>
        <ecNumber evidence="2">3.4.19.12</ecNumber>
    </recommendedName>
</protein>
<dbReference type="PANTHER" id="PTHR43982:SF6">
    <property type="entry name" value="UBIQUITIN CARBOXYL-TERMINAL HYDROLASE 2-RELATED"/>
    <property type="match status" value="1"/>
</dbReference>
<evidence type="ECO:0000259" key="8">
    <source>
        <dbReference type="PROSITE" id="PS50235"/>
    </source>
</evidence>
<evidence type="ECO:0000256" key="2">
    <source>
        <dbReference type="ARBA" id="ARBA00012759"/>
    </source>
</evidence>
<dbReference type="InterPro" id="IPR038765">
    <property type="entry name" value="Papain-like_cys_pep_sf"/>
</dbReference>
<dbReference type="RefSeq" id="XP_003117429.2">
    <property type="nucleotide sequence ID" value="XM_003117381.2"/>
</dbReference>
<dbReference type="GO" id="GO:0061136">
    <property type="term" value="P:regulation of proteasomal protein catabolic process"/>
    <property type="evidence" value="ECO:0007669"/>
    <property type="project" value="TreeGrafter"/>
</dbReference>
<dbReference type="PANTHER" id="PTHR43982">
    <property type="entry name" value="UBIQUITIN CARBOXYL-TERMINAL HYDROLASE"/>
    <property type="match status" value="1"/>
</dbReference>
<dbReference type="STRING" id="31234.E3LGW1"/>
<evidence type="ECO:0000256" key="6">
    <source>
        <dbReference type="ARBA" id="ARBA00022807"/>
    </source>
</evidence>
<dbReference type="SUPFAM" id="SSF54001">
    <property type="entry name" value="Cysteine proteinases"/>
    <property type="match status" value="1"/>
</dbReference>
<dbReference type="GeneID" id="9821743"/>